<reference evidence="2 3" key="1">
    <citation type="journal article" date="2019" name="Int. J. Syst. Evol. Microbiol.">
        <title>The Global Catalogue of Microorganisms (GCM) 10K type strain sequencing project: providing services to taxonomists for standard genome sequencing and annotation.</title>
        <authorList>
            <consortium name="The Broad Institute Genomics Platform"/>
            <consortium name="The Broad Institute Genome Sequencing Center for Infectious Disease"/>
            <person name="Wu L."/>
            <person name="Ma J."/>
        </authorList>
    </citation>
    <scope>NUCLEOTIDE SEQUENCE [LARGE SCALE GENOMIC DNA]</scope>
    <source>
        <strain evidence="2 3">CGMCC 1.10390</strain>
    </source>
</reference>
<dbReference type="SUPFAM" id="SSF53300">
    <property type="entry name" value="vWA-like"/>
    <property type="match status" value="1"/>
</dbReference>
<name>A0ABD6DI97_9EURY</name>
<protein>
    <submittedName>
        <fullName evidence="2">VWA domain-containing protein</fullName>
    </submittedName>
</protein>
<keyword evidence="3" id="KW-1185">Reference proteome</keyword>
<sequence length="448" mass="47325">MTDGDAPREPGAAGDAEGLDGESVARASDHVRDELVRFARALRRAGVSVPANAATTAARALVVVGFSDEDRAWAATRACLVTDPHDAAEFDRLFPEFWRRLTAGLGETGPAARMEEPPEGALAPIGGEPADGEAAESAGSDETEGDEHEDDAESSVAWRASSLAAHVEDHGDEPAAVSRYSPTGAPTPVEAVPSFVGHDELAAAVDELTAALATLRGRAWDTVGDRRTDARRALRASVGTGGTVVSLPTRDRKRSEVRATWLVDVSRSVLDTLDRSFLLDTLGRTRTAWRDCRVFFFDEEIREVTSAFDDGTASGAADALADAEAEWGGGTRIGGSLAELRARSPDAVDNRTVVFVVSDGLEMGDVRTLERELASLTSRAAAVVWCNPLAASPGFEPTARGMAAALPFVAGPFAFAGPDDVSELARQLRAQGPGGRVGYEYDPRREDV</sequence>
<accession>A0ABD6DI97</accession>
<gene>
    <name evidence="2" type="ORF">ACFSBL_08710</name>
</gene>
<proteinExistence type="predicted"/>
<dbReference type="PANTHER" id="PTHR39338">
    <property type="entry name" value="BLL5662 PROTEIN-RELATED"/>
    <property type="match status" value="1"/>
</dbReference>
<dbReference type="Pfam" id="PF05762">
    <property type="entry name" value="VWA_CoxE"/>
    <property type="match status" value="1"/>
</dbReference>
<dbReference type="RefSeq" id="WP_256398722.1">
    <property type="nucleotide sequence ID" value="NZ_JANHJR010000001.1"/>
</dbReference>
<comment type="caution">
    <text evidence="2">The sequence shown here is derived from an EMBL/GenBank/DDBJ whole genome shotgun (WGS) entry which is preliminary data.</text>
</comment>
<dbReference type="AlphaFoldDB" id="A0ABD6DI97"/>
<evidence type="ECO:0000256" key="1">
    <source>
        <dbReference type="SAM" id="MobiDB-lite"/>
    </source>
</evidence>
<feature type="region of interest" description="Disordered" evidence="1">
    <location>
        <begin position="1"/>
        <end position="25"/>
    </location>
</feature>
<organism evidence="2 3">
    <name type="scientific">Haloarchaeobius litoreus</name>
    <dbReference type="NCBI Taxonomy" id="755306"/>
    <lineage>
        <taxon>Archaea</taxon>
        <taxon>Methanobacteriati</taxon>
        <taxon>Methanobacteriota</taxon>
        <taxon>Stenosarchaea group</taxon>
        <taxon>Halobacteria</taxon>
        <taxon>Halobacteriales</taxon>
        <taxon>Halorubellaceae</taxon>
        <taxon>Haloarchaeobius</taxon>
    </lineage>
</organism>
<dbReference type="InterPro" id="IPR036465">
    <property type="entry name" value="vWFA_dom_sf"/>
</dbReference>
<feature type="region of interest" description="Disordered" evidence="1">
    <location>
        <begin position="108"/>
        <end position="156"/>
    </location>
</feature>
<evidence type="ECO:0000313" key="3">
    <source>
        <dbReference type="Proteomes" id="UP001597034"/>
    </source>
</evidence>
<dbReference type="Proteomes" id="UP001597034">
    <property type="component" value="Unassembled WGS sequence"/>
</dbReference>
<feature type="compositionally biased region" description="Acidic residues" evidence="1">
    <location>
        <begin position="130"/>
        <end position="153"/>
    </location>
</feature>
<dbReference type="InterPro" id="IPR008912">
    <property type="entry name" value="Uncharacterised_CoxE"/>
</dbReference>
<dbReference type="PANTHER" id="PTHR39338:SF6">
    <property type="entry name" value="BLL5662 PROTEIN"/>
    <property type="match status" value="1"/>
</dbReference>
<dbReference type="EMBL" id="JBHUDO010000002">
    <property type="protein sequence ID" value="MFD1645761.1"/>
    <property type="molecule type" value="Genomic_DNA"/>
</dbReference>
<evidence type="ECO:0000313" key="2">
    <source>
        <dbReference type="EMBL" id="MFD1645761.1"/>
    </source>
</evidence>